<feature type="transmembrane region" description="Helical" evidence="5">
    <location>
        <begin position="146"/>
        <end position="165"/>
    </location>
</feature>
<dbReference type="GO" id="GO:0007166">
    <property type="term" value="P:cell surface receptor signaling pathway"/>
    <property type="evidence" value="ECO:0007669"/>
    <property type="project" value="InterPro"/>
</dbReference>
<evidence type="ECO:0000313" key="7">
    <source>
        <dbReference type="EMBL" id="PRQ26290.1"/>
    </source>
</evidence>
<keyword evidence="2" id="KW-0067">ATP-binding</keyword>
<keyword evidence="8" id="KW-1185">Reference proteome</keyword>
<evidence type="ECO:0000256" key="5">
    <source>
        <dbReference type="SAM" id="Phobius"/>
    </source>
</evidence>
<keyword evidence="5" id="KW-0812">Transmembrane</keyword>
<dbReference type="PANTHER" id="PTHR27005">
    <property type="entry name" value="WALL-ASSOCIATED RECEPTOR KINASE-LIKE 21"/>
    <property type="match status" value="1"/>
</dbReference>
<dbReference type="PROSITE" id="PS50011">
    <property type="entry name" value="PROTEIN_KINASE_DOM"/>
    <property type="match status" value="1"/>
</dbReference>
<dbReference type="InterPro" id="IPR001245">
    <property type="entry name" value="Ser-Thr/Tyr_kinase_cat_dom"/>
</dbReference>
<keyword evidence="7" id="KW-0808">Transferase</keyword>
<dbReference type="Gramene" id="PRQ26290">
    <property type="protein sequence ID" value="PRQ26290"/>
    <property type="gene ID" value="RchiOBHm_Chr6g0292991"/>
</dbReference>
<dbReference type="InterPro" id="IPR045274">
    <property type="entry name" value="WAK-like"/>
</dbReference>
<sequence length="517" mass="57914">MELVNPLGGCCQKSITIKGLTNYAMSYGSRKEVIRNRNSSILAMVPPTCAYALVVEADTFEFSSLDLQQGIHNRDAVPMVLNWVVGNYNTCQEAQSSSSTPSSNITYACRAKNSECHDSTSGPGYLCKCREGYQGNPYILDGCQGIFVAFGVLITIQAVILVVLIRLAKLHVNYFTDIDECERKRELINPCQLSKMHQQSSKCLLHLSRWIQRKWQEKRNWLQHQYLQLILAFGICISILVLLGVRFRICWASKKRKLVQLKMEFLKQNGGILSRQLLSGERALEMIKIFSAEELKKATNSYNEGVVLGKGGNRRVYKGLLRGKKVVAIKKSKSITPMLSKLLGCCLETEVPILVYEFITKGTLSSHLHSSSIRLSWQIRLKIAKEVAAALAYLHSETSIPIIHRDVKSANVLLDDNFTAKISDFGASKLTPIGQTQITTLVQGTYGYFDPEYFCSGILTEKSDVYGYGVVLAELVTGKEALFWNSSGTRINLAFYFVSSVKEVRLVEILDDQVARR</sequence>
<dbReference type="Gene3D" id="1.10.510.10">
    <property type="entry name" value="Transferase(Phosphotransferase) domain 1"/>
    <property type="match status" value="1"/>
</dbReference>
<evidence type="ECO:0000313" key="8">
    <source>
        <dbReference type="Proteomes" id="UP000238479"/>
    </source>
</evidence>
<evidence type="ECO:0000256" key="1">
    <source>
        <dbReference type="ARBA" id="ARBA00022741"/>
    </source>
</evidence>
<dbReference type="InterPro" id="IPR000719">
    <property type="entry name" value="Prot_kinase_dom"/>
</dbReference>
<dbReference type="SUPFAM" id="SSF56112">
    <property type="entry name" value="Protein kinase-like (PK-like)"/>
    <property type="match status" value="1"/>
</dbReference>
<dbReference type="Gene3D" id="3.30.200.20">
    <property type="entry name" value="Phosphorylase Kinase, domain 1"/>
    <property type="match status" value="1"/>
</dbReference>
<comment type="catalytic activity">
    <reaction evidence="4">
        <text>L-threonyl-[protein] + ATP = O-phospho-L-threonyl-[protein] + ADP + H(+)</text>
        <dbReference type="Rhea" id="RHEA:46608"/>
        <dbReference type="Rhea" id="RHEA-COMP:11060"/>
        <dbReference type="Rhea" id="RHEA-COMP:11605"/>
        <dbReference type="ChEBI" id="CHEBI:15378"/>
        <dbReference type="ChEBI" id="CHEBI:30013"/>
        <dbReference type="ChEBI" id="CHEBI:30616"/>
        <dbReference type="ChEBI" id="CHEBI:61977"/>
        <dbReference type="ChEBI" id="CHEBI:456216"/>
    </reaction>
</comment>
<dbReference type="AlphaFoldDB" id="A0A2P6PWI5"/>
<dbReference type="InterPro" id="IPR008271">
    <property type="entry name" value="Ser/Thr_kinase_AS"/>
</dbReference>
<evidence type="ECO:0000256" key="4">
    <source>
        <dbReference type="ARBA" id="ARBA00047951"/>
    </source>
</evidence>
<evidence type="ECO:0000256" key="2">
    <source>
        <dbReference type="ARBA" id="ARBA00022840"/>
    </source>
</evidence>
<dbReference type="PANTHER" id="PTHR27005:SF283">
    <property type="entry name" value="OS02G0633066 PROTEIN"/>
    <property type="match status" value="1"/>
</dbReference>
<dbReference type="PROSITE" id="PS00108">
    <property type="entry name" value="PROTEIN_KINASE_ST"/>
    <property type="match status" value="1"/>
</dbReference>
<keyword evidence="5" id="KW-0472">Membrane</keyword>
<evidence type="ECO:0000256" key="3">
    <source>
        <dbReference type="ARBA" id="ARBA00047558"/>
    </source>
</evidence>
<feature type="domain" description="Protein kinase" evidence="6">
    <location>
        <begin position="302"/>
        <end position="517"/>
    </location>
</feature>
<dbReference type="Pfam" id="PF07714">
    <property type="entry name" value="PK_Tyr_Ser-Thr"/>
    <property type="match status" value="1"/>
</dbReference>
<dbReference type="GO" id="GO:0004674">
    <property type="term" value="F:protein serine/threonine kinase activity"/>
    <property type="evidence" value="ECO:0007669"/>
    <property type="project" value="TreeGrafter"/>
</dbReference>
<proteinExistence type="predicted"/>
<organism evidence="7 8">
    <name type="scientific">Rosa chinensis</name>
    <name type="common">China rose</name>
    <dbReference type="NCBI Taxonomy" id="74649"/>
    <lineage>
        <taxon>Eukaryota</taxon>
        <taxon>Viridiplantae</taxon>
        <taxon>Streptophyta</taxon>
        <taxon>Embryophyta</taxon>
        <taxon>Tracheophyta</taxon>
        <taxon>Spermatophyta</taxon>
        <taxon>Magnoliopsida</taxon>
        <taxon>eudicotyledons</taxon>
        <taxon>Gunneridae</taxon>
        <taxon>Pentapetalae</taxon>
        <taxon>rosids</taxon>
        <taxon>fabids</taxon>
        <taxon>Rosales</taxon>
        <taxon>Rosaceae</taxon>
        <taxon>Rosoideae</taxon>
        <taxon>Rosoideae incertae sedis</taxon>
        <taxon>Rosa</taxon>
    </lineage>
</organism>
<keyword evidence="1" id="KW-0547">Nucleotide-binding</keyword>
<gene>
    <name evidence="7" type="ORF">RchiOBHm_Chr6g0292991</name>
</gene>
<dbReference type="GO" id="GO:0005524">
    <property type="term" value="F:ATP binding"/>
    <property type="evidence" value="ECO:0007669"/>
    <property type="project" value="UniProtKB-KW"/>
</dbReference>
<evidence type="ECO:0000259" key="6">
    <source>
        <dbReference type="PROSITE" id="PS50011"/>
    </source>
</evidence>
<dbReference type="FunFam" id="1.10.510.10:FF:000084">
    <property type="entry name" value="Wall-associated receptor kinase 2"/>
    <property type="match status" value="1"/>
</dbReference>
<reference evidence="7 8" key="1">
    <citation type="journal article" date="2018" name="Nat. Genet.">
        <title>The Rosa genome provides new insights in the design of modern roses.</title>
        <authorList>
            <person name="Bendahmane M."/>
        </authorList>
    </citation>
    <scope>NUCLEOTIDE SEQUENCE [LARGE SCALE GENOMIC DNA]</scope>
    <source>
        <strain evidence="8">cv. Old Blush</strain>
    </source>
</reference>
<feature type="transmembrane region" description="Helical" evidence="5">
    <location>
        <begin position="226"/>
        <end position="247"/>
    </location>
</feature>
<comment type="catalytic activity">
    <reaction evidence="3">
        <text>L-seryl-[protein] + ATP = O-phospho-L-seryl-[protein] + ADP + H(+)</text>
        <dbReference type="Rhea" id="RHEA:17989"/>
        <dbReference type="Rhea" id="RHEA-COMP:9863"/>
        <dbReference type="Rhea" id="RHEA-COMP:11604"/>
        <dbReference type="ChEBI" id="CHEBI:15378"/>
        <dbReference type="ChEBI" id="CHEBI:29999"/>
        <dbReference type="ChEBI" id="CHEBI:30616"/>
        <dbReference type="ChEBI" id="CHEBI:83421"/>
        <dbReference type="ChEBI" id="CHEBI:456216"/>
    </reaction>
</comment>
<comment type="caution">
    <text evidence="7">The sequence shown here is derived from an EMBL/GenBank/DDBJ whole genome shotgun (WGS) entry which is preliminary data.</text>
</comment>
<protein>
    <recommendedName>
        <fullName evidence="6">Protein kinase domain-containing protein</fullName>
    </recommendedName>
</protein>
<dbReference type="Proteomes" id="UP000238479">
    <property type="component" value="Chromosome 6"/>
</dbReference>
<dbReference type="SMART" id="SM00220">
    <property type="entry name" value="S_TKc"/>
    <property type="match status" value="1"/>
</dbReference>
<keyword evidence="5" id="KW-1133">Transmembrane helix</keyword>
<dbReference type="EMBL" id="PDCK01000044">
    <property type="protein sequence ID" value="PRQ26290.1"/>
    <property type="molecule type" value="Genomic_DNA"/>
</dbReference>
<dbReference type="GO" id="GO:0005886">
    <property type="term" value="C:plasma membrane"/>
    <property type="evidence" value="ECO:0007669"/>
    <property type="project" value="TreeGrafter"/>
</dbReference>
<accession>A0A2P6PWI5</accession>
<dbReference type="InterPro" id="IPR011009">
    <property type="entry name" value="Kinase-like_dom_sf"/>
</dbReference>
<name>A0A2P6PWI5_ROSCH</name>